<dbReference type="PANTHER" id="PTHR48078">
    <property type="entry name" value="THREONINE DEHYDRATASE, MITOCHONDRIAL-RELATED"/>
    <property type="match status" value="1"/>
</dbReference>
<keyword evidence="9" id="KW-0456">Lyase</keyword>
<dbReference type="SUPFAM" id="SSF55021">
    <property type="entry name" value="ACT-like"/>
    <property type="match status" value="2"/>
</dbReference>
<protein>
    <recommendedName>
        <fullName evidence="5">threonine ammonia-lyase</fullName>
        <ecNumber evidence="5">4.3.1.19</ecNumber>
    </recommendedName>
</protein>
<dbReference type="EMBL" id="CAXAMN010014114">
    <property type="protein sequence ID" value="CAK9042572.1"/>
    <property type="molecule type" value="Genomic_DNA"/>
</dbReference>
<dbReference type="InterPro" id="IPR001926">
    <property type="entry name" value="TrpB-like_PALP"/>
</dbReference>
<dbReference type="InterPro" id="IPR001721">
    <property type="entry name" value="TD_ACT-like"/>
</dbReference>
<evidence type="ECO:0000256" key="7">
    <source>
        <dbReference type="ARBA" id="ARBA00022624"/>
    </source>
</evidence>
<dbReference type="CDD" id="cd01562">
    <property type="entry name" value="Thr-dehyd"/>
    <property type="match status" value="1"/>
</dbReference>
<dbReference type="InterPro" id="IPR045865">
    <property type="entry name" value="ACT-like_dom_sf"/>
</dbReference>
<evidence type="ECO:0000256" key="8">
    <source>
        <dbReference type="ARBA" id="ARBA00022898"/>
    </source>
</evidence>
<dbReference type="InterPro" id="IPR000634">
    <property type="entry name" value="Ser/Thr_deHydtase_PyrdxlP-BS"/>
</dbReference>
<evidence type="ECO:0000313" key="15">
    <source>
        <dbReference type="Proteomes" id="UP001642484"/>
    </source>
</evidence>
<sequence>MTSSTSLEVTWCFECKERQGKYKLMCSSPGCQQFRGRLYLCTSCCSFCPFCETPLRSEELLTASGPRTLETLQTHSSGAPVGKGKASRQKGGKAKGKGQENGAGKGTHRNRLQWMPVSEISEERVMVPGYAIGTVVGQKGSQLKALKSEHPRLSISDQKTEWEETFVGQRSHQMVVVIRGSAEEVDTAKRKVQMLVNRAGASHKAPQTHNVLIGVAHALCAKLVPVAALEAFYVCPIQFRQTYPFSGNLFVLEKISDASQQHHVLFNGKYKYCSELFDWMSFHPAFQRFLTETPDVKLSDARVSVRLGQLFFWGPDSDRPLFSQPGGIDQLSYKECKSQFAARLKEEVQTALDVVLKQCSFVLCQRLLNITIYVKPENDGEKREVTFFDPLSTTARAEEMRRIWRCTSHAEVLRLTEMASPAPERVGLARRSLEHLLHPSHNEFSGCWCVMDIIKESAEGMQTKMDFRPPSMLMSIEEALAVRPPYSKMLFEAGHGLQTFSAKTATERLFRGDVCRLGHAPDFRMSVTSSPEVKRLEEPLINALKALDVQCREIWQDKAKLIEAFASSPLPSGWRLQSVTCRDECVWMDPQENLEVNVSKIAEVTDLSKPKEQSSAKNYEIRFSSEQATEAVRGKCDDAWQHMMELLSSVQLLHGSLQDELEKHLLVEVPVQHLGWKWRSDVDGDGLIGRPGDDGRIVIDRPVGLSSLYLTHNASQRIVPPKMWPEESASGLCRKSFHEETHSLKTRPSRSPSCFFFVPTDDSMAQCILCTRVGLWAILPFELLATMLVPFAAPRPWQFRSVRSAGRVLQLRRFSEVIEHTAYLNMILNAKVYDVCKRTDLHFAPGLSKSTGSRVFLKREDQQSVFSFKLRGAYNKIVNLTPEEKSMGICACSAGNHAQGVAYSAAALDISAKIFMPQTTPNIKVDSVRRFSNAKSEVILVGDNYDAAYAATMECMKAEGRVLVHPFNDPLVIAGQGTIGKEILEQTTKEDVEAVFCCVGGGGLLAGVGAFLKAVKPSIKVIGVEAIDSAAMTESLKAKQRLLRWHQRFGVIEWVNSRMEQRPLGKMIGRAKTPNKCPVKLSEAPSRDFEKVAKVGDETFRLCTAFADEMITVSTDEICAAIKDSFKDTRVVLEPAGALATAGLKRYAMERQDLVQGRTLVAVSSGANMDFDRLRFVSERADTSETHIAVYIPERPGAFIDFYRFIFPRNVTEFTYRISGNPASIFMSFQAKSDDDRAKALNTLRTAGYDVMDLSENELAKTHGRSLIGGRAPTELTAEEGLFSFEFPEKPGALMKFLEQLPSDFNVSLFHYRGHGADVARVLVGLQVPSKSRPRFREYLAYLVSKGYSWKETCKWVER</sequence>
<dbReference type="Pfam" id="PF00013">
    <property type="entry name" value="KH_1"/>
    <property type="match status" value="1"/>
</dbReference>
<keyword evidence="10" id="KW-0100">Branched-chain amino acid biosynthesis</keyword>
<keyword evidence="15" id="KW-1185">Reference proteome</keyword>
<organism evidence="14 15">
    <name type="scientific">Durusdinium trenchii</name>
    <dbReference type="NCBI Taxonomy" id="1381693"/>
    <lineage>
        <taxon>Eukaryota</taxon>
        <taxon>Sar</taxon>
        <taxon>Alveolata</taxon>
        <taxon>Dinophyceae</taxon>
        <taxon>Suessiales</taxon>
        <taxon>Symbiodiniaceae</taxon>
        <taxon>Durusdinium</taxon>
    </lineage>
</organism>
<evidence type="ECO:0000256" key="12">
    <source>
        <dbReference type="SAM" id="MobiDB-lite"/>
    </source>
</evidence>
<evidence type="ECO:0000256" key="9">
    <source>
        <dbReference type="ARBA" id="ARBA00023239"/>
    </source>
</evidence>
<feature type="compositionally biased region" description="Basic residues" evidence="12">
    <location>
        <begin position="85"/>
        <end position="96"/>
    </location>
</feature>
<evidence type="ECO:0000256" key="6">
    <source>
        <dbReference type="ARBA" id="ARBA00022605"/>
    </source>
</evidence>
<dbReference type="Gene3D" id="3.40.1020.10">
    <property type="entry name" value="Biosynthetic Threonine Deaminase, Domain 3"/>
    <property type="match status" value="1"/>
</dbReference>
<dbReference type="InterPro" id="IPR036612">
    <property type="entry name" value="KH_dom_type_1_sf"/>
</dbReference>
<evidence type="ECO:0000313" key="14">
    <source>
        <dbReference type="EMBL" id="CAK9042572.1"/>
    </source>
</evidence>
<dbReference type="InterPro" id="IPR004087">
    <property type="entry name" value="KH_dom"/>
</dbReference>
<comment type="cofactor">
    <cofactor evidence="2">
        <name>pyridoxal 5'-phosphate</name>
        <dbReference type="ChEBI" id="CHEBI:597326"/>
    </cofactor>
</comment>
<evidence type="ECO:0000256" key="1">
    <source>
        <dbReference type="ARBA" id="ARBA00001274"/>
    </source>
</evidence>
<comment type="caution">
    <text evidence="14">The sequence shown here is derived from an EMBL/GenBank/DDBJ whole genome shotgun (WGS) entry which is preliminary data.</text>
</comment>
<evidence type="ECO:0000256" key="2">
    <source>
        <dbReference type="ARBA" id="ARBA00001933"/>
    </source>
</evidence>
<comment type="similarity">
    <text evidence="4">Belongs to the serine/threonine dehydratase family.</text>
</comment>
<dbReference type="CDD" id="cd00105">
    <property type="entry name" value="KH-I"/>
    <property type="match status" value="1"/>
</dbReference>
<dbReference type="PROSITE" id="PS51672">
    <property type="entry name" value="ACT_LIKE"/>
    <property type="match status" value="2"/>
</dbReference>
<dbReference type="Pfam" id="PF00585">
    <property type="entry name" value="Thr_dehydrat_C"/>
    <property type="match status" value="2"/>
</dbReference>
<keyword evidence="11" id="KW-0694">RNA-binding</keyword>
<feature type="region of interest" description="Disordered" evidence="12">
    <location>
        <begin position="71"/>
        <end position="109"/>
    </location>
</feature>
<dbReference type="InterPro" id="IPR038110">
    <property type="entry name" value="TD_ACT-like_sf"/>
</dbReference>
<dbReference type="PANTHER" id="PTHR48078:SF11">
    <property type="entry name" value="THREONINE DEHYDRATASE, MITOCHONDRIAL"/>
    <property type="match status" value="1"/>
</dbReference>
<name>A0ABP0LVD5_9DINO</name>
<proteinExistence type="inferred from homology"/>
<dbReference type="CDD" id="cd04907">
    <property type="entry name" value="ACT_ThrD-I_2"/>
    <property type="match status" value="1"/>
</dbReference>
<keyword evidence="7" id="KW-0412">Isoleucine biosynthesis</keyword>
<reference evidence="14 15" key="1">
    <citation type="submission" date="2024-02" db="EMBL/GenBank/DDBJ databases">
        <authorList>
            <person name="Chen Y."/>
            <person name="Shah S."/>
            <person name="Dougan E. K."/>
            <person name="Thang M."/>
            <person name="Chan C."/>
        </authorList>
    </citation>
    <scope>NUCLEOTIDE SEQUENCE [LARGE SCALE GENOMIC DNA]</scope>
</reference>
<dbReference type="SMART" id="SM00322">
    <property type="entry name" value="KH"/>
    <property type="match status" value="1"/>
</dbReference>
<comment type="pathway">
    <text evidence="3">Amino-acid biosynthesis; L-isoleucine biosynthesis; 2-oxobutanoate from L-threonine: step 1/1.</text>
</comment>
<dbReference type="InterPro" id="IPR050147">
    <property type="entry name" value="Ser/Thr_Dehydratase"/>
</dbReference>
<feature type="domain" description="ACT-like" evidence="13">
    <location>
        <begin position="1186"/>
        <end position="1256"/>
    </location>
</feature>
<dbReference type="Pfam" id="PF00291">
    <property type="entry name" value="PALP"/>
    <property type="match status" value="1"/>
</dbReference>
<dbReference type="PROSITE" id="PS00165">
    <property type="entry name" value="DEHYDRATASE_SER_THR"/>
    <property type="match status" value="1"/>
</dbReference>
<evidence type="ECO:0000259" key="13">
    <source>
        <dbReference type="PROSITE" id="PS51672"/>
    </source>
</evidence>
<dbReference type="Gene3D" id="3.40.50.1100">
    <property type="match status" value="2"/>
</dbReference>
<dbReference type="EC" id="4.3.1.19" evidence="5"/>
<dbReference type="InterPro" id="IPR036052">
    <property type="entry name" value="TrpB-like_PALP_sf"/>
</dbReference>
<gene>
    <name evidence="14" type="ORF">CCMP2556_LOCUS22644</name>
</gene>
<evidence type="ECO:0000256" key="3">
    <source>
        <dbReference type="ARBA" id="ARBA00004810"/>
    </source>
</evidence>
<dbReference type="Proteomes" id="UP001642484">
    <property type="component" value="Unassembled WGS sequence"/>
</dbReference>
<dbReference type="Gene3D" id="3.30.1370.10">
    <property type="entry name" value="K Homology domain, type 1"/>
    <property type="match status" value="1"/>
</dbReference>
<evidence type="ECO:0000256" key="10">
    <source>
        <dbReference type="ARBA" id="ARBA00023304"/>
    </source>
</evidence>
<dbReference type="SUPFAM" id="SSF53686">
    <property type="entry name" value="Tryptophan synthase beta subunit-like PLP-dependent enzymes"/>
    <property type="match status" value="1"/>
</dbReference>
<evidence type="ECO:0000256" key="5">
    <source>
        <dbReference type="ARBA" id="ARBA00012096"/>
    </source>
</evidence>
<dbReference type="PROSITE" id="PS50084">
    <property type="entry name" value="KH_TYPE_1"/>
    <property type="match status" value="1"/>
</dbReference>
<dbReference type="InterPro" id="IPR004088">
    <property type="entry name" value="KH_dom_type_1"/>
</dbReference>
<keyword evidence="8" id="KW-0663">Pyridoxal phosphate</keyword>
<comment type="catalytic activity">
    <reaction evidence="1">
        <text>L-threonine = 2-oxobutanoate + NH4(+)</text>
        <dbReference type="Rhea" id="RHEA:22108"/>
        <dbReference type="ChEBI" id="CHEBI:16763"/>
        <dbReference type="ChEBI" id="CHEBI:28938"/>
        <dbReference type="ChEBI" id="CHEBI:57926"/>
        <dbReference type="EC" id="4.3.1.19"/>
    </reaction>
</comment>
<accession>A0ABP0LVD5</accession>
<evidence type="ECO:0000256" key="11">
    <source>
        <dbReference type="PROSITE-ProRule" id="PRU00117"/>
    </source>
</evidence>
<feature type="domain" description="ACT-like" evidence="13">
    <location>
        <begin position="1281"/>
        <end position="1355"/>
    </location>
</feature>
<evidence type="ECO:0000256" key="4">
    <source>
        <dbReference type="ARBA" id="ARBA00010869"/>
    </source>
</evidence>
<dbReference type="SUPFAM" id="SSF54791">
    <property type="entry name" value="Eukaryotic type KH-domain (KH-domain type I)"/>
    <property type="match status" value="1"/>
</dbReference>
<keyword evidence="6" id="KW-0028">Amino-acid biosynthesis</keyword>